<keyword evidence="3 6" id="KW-1133">Transmembrane helix</keyword>
<dbReference type="GO" id="GO:0007188">
    <property type="term" value="P:adenylate cyclase-modulating G protein-coupled receptor signaling pathway"/>
    <property type="evidence" value="ECO:0007669"/>
    <property type="project" value="TreeGrafter"/>
</dbReference>
<keyword evidence="2 6" id="KW-0812">Transmembrane</keyword>
<feature type="compositionally biased region" description="Polar residues" evidence="5">
    <location>
        <begin position="378"/>
        <end position="401"/>
    </location>
</feature>
<feature type="transmembrane region" description="Helical" evidence="6">
    <location>
        <begin position="285"/>
        <end position="306"/>
    </location>
</feature>
<sequence>EHMPRVKLMSTIGYSLSLTSLVLALTIMLYFKRLHCPRNLIHMNMFLAFGLRSALALMKNVLLVQDIGFANDVNQTGKEITFIEAGTHWECKLFFTVFYYIIFSSVMWLFNEGLYLQLILSVSVFAEKTKVRWFVLLGWEYGKSYSDKPRCVFCSACKAHDPLVVVSVQVLERARQGISVVDTTRTHGSIGGEMFGKCRISGEKRFGKGYRSTLPLPQHKPPTSLVKTVNTLCAQFRNVALKDLNEFTLKLAKSTLILIPLFAVYYMIFMWLPDDVSPEAELFKIYIEMLFNSFQGFLVAFLFCFINHEVQYEITKKWNRRVLRSGGTTVSLHSFFRHSTNHKDNNIRSTNNATSKPMGRSSRNHEFYLSDRTDERSTLSPLNKSPSHSHYSYGNATPTCV</sequence>
<evidence type="ECO:0000256" key="1">
    <source>
        <dbReference type="ARBA" id="ARBA00004141"/>
    </source>
</evidence>
<comment type="caution">
    <text evidence="8">The sequence shown here is derived from an EMBL/GenBank/DDBJ whole genome shotgun (WGS) entry which is preliminary data.</text>
</comment>
<dbReference type="InterPro" id="IPR050332">
    <property type="entry name" value="GPCR_2"/>
</dbReference>
<dbReference type="Pfam" id="PF00002">
    <property type="entry name" value="7tm_2"/>
    <property type="match status" value="2"/>
</dbReference>
<keyword evidence="4 6" id="KW-0472">Membrane</keyword>
<dbReference type="PROSITE" id="PS50261">
    <property type="entry name" value="G_PROTEIN_RECEP_F2_4"/>
    <property type="match status" value="1"/>
</dbReference>
<evidence type="ECO:0000313" key="9">
    <source>
        <dbReference type="Proteomes" id="UP000762676"/>
    </source>
</evidence>
<evidence type="ECO:0000256" key="5">
    <source>
        <dbReference type="SAM" id="MobiDB-lite"/>
    </source>
</evidence>
<dbReference type="InterPro" id="IPR000832">
    <property type="entry name" value="GPCR_2_secretin-like"/>
</dbReference>
<dbReference type="PANTHER" id="PTHR45620">
    <property type="entry name" value="PDF RECEPTOR-LIKE PROTEIN-RELATED"/>
    <property type="match status" value="1"/>
</dbReference>
<feature type="transmembrane region" description="Helical" evidence="6">
    <location>
        <begin position="97"/>
        <end position="126"/>
    </location>
</feature>
<keyword evidence="8" id="KW-0675">Receptor</keyword>
<dbReference type="GO" id="GO:0007166">
    <property type="term" value="P:cell surface receptor signaling pathway"/>
    <property type="evidence" value="ECO:0007669"/>
    <property type="project" value="InterPro"/>
</dbReference>
<dbReference type="PROSITE" id="PS00650">
    <property type="entry name" value="G_PROTEIN_RECEP_F2_2"/>
    <property type="match status" value="1"/>
</dbReference>
<dbReference type="InterPro" id="IPR017981">
    <property type="entry name" value="GPCR_2-like_7TM"/>
</dbReference>
<evidence type="ECO:0000256" key="4">
    <source>
        <dbReference type="ARBA" id="ARBA00023136"/>
    </source>
</evidence>
<comment type="subcellular location">
    <subcellularLocation>
        <location evidence="1">Membrane</location>
        <topology evidence="1">Multi-pass membrane protein</topology>
    </subcellularLocation>
</comment>
<evidence type="ECO:0000259" key="7">
    <source>
        <dbReference type="PROSITE" id="PS50261"/>
    </source>
</evidence>
<dbReference type="Proteomes" id="UP000762676">
    <property type="component" value="Unassembled WGS sequence"/>
</dbReference>
<evidence type="ECO:0000256" key="2">
    <source>
        <dbReference type="ARBA" id="ARBA00022692"/>
    </source>
</evidence>
<keyword evidence="9" id="KW-1185">Reference proteome</keyword>
<proteinExistence type="predicted"/>
<dbReference type="PANTHER" id="PTHR45620:SF1">
    <property type="entry name" value="G-PROTEIN COUPLED RECEPTORS FAMILY 2 PROFILE 2 DOMAIN-CONTAINING PROTEIN"/>
    <property type="match status" value="1"/>
</dbReference>
<feature type="compositionally biased region" description="Basic and acidic residues" evidence="5">
    <location>
        <begin position="363"/>
        <end position="377"/>
    </location>
</feature>
<feature type="transmembrane region" description="Helical" evidence="6">
    <location>
        <begin position="255"/>
        <end position="273"/>
    </location>
</feature>
<dbReference type="GO" id="GO:0008528">
    <property type="term" value="F:G protein-coupled peptide receptor activity"/>
    <property type="evidence" value="ECO:0007669"/>
    <property type="project" value="TreeGrafter"/>
</dbReference>
<organism evidence="8 9">
    <name type="scientific">Elysia marginata</name>
    <dbReference type="NCBI Taxonomy" id="1093978"/>
    <lineage>
        <taxon>Eukaryota</taxon>
        <taxon>Metazoa</taxon>
        <taxon>Spiralia</taxon>
        <taxon>Lophotrochozoa</taxon>
        <taxon>Mollusca</taxon>
        <taxon>Gastropoda</taxon>
        <taxon>Heterobranchia</taxon>
        <taxon>Euthyneura</taxon>
        <taxon>Panpulmonata</taxon>
        <taxon>Sacoglossa</taxon>
        <taxon>Placobranchoidea</taxon>
        <taxon>Plakobranchidae</taxon>
        <taxon>Elysia</taxon>
    </lineage>
</organism>
<dbReference type="Gene3D" id="1.20.1070.10">
    <property type="entry name" value="Rhodopsin 7-helix transmembrane proteins"/>
    <property type="match status" value="2"/>
</dbReference>
<feature type="domain" description="G-protein coupled receptors family 2 profile 2" evidence="7">
    <location>
        <begin position="6"/>
        <end position="307"/>
    </location>
</feature>
<accession>A0AAV4JRL1</accession>
<protein>
    <submittedName>
        <fullName evidence="8">Parathyroid hormone/parathyroid hormone-related peptide receptor</fullName>
    </submittedName>
</protein>
<feature type="non-terminal residue" evidence="8">
    <location>
        <position position="1"/>
    </location>
</feature>
<name>A0AAV4JRL1_9GAST</name>
<dbReference type="EMBL" id="BMAT01010279">
    <property type="protein sequence ID" value="GFS23577.1"/>
    <property type="molecule type" value="Genomic_DNA"/>
</dbReference>
<evidence type="ECO:0000256" key="3">
    <source>
        <dbReference type="ARBA" id="ARBA00022989"/>
    </source>
</evidence>
<dbReference type="AlphaFoldDB" id="A0AAV4JRL1"/>
<dbReference type="GO" id="GO:0017046">
    <property type="term" value="F:peptide hormone binding"/>
    <property type="evidence" value="ECO:0007669"/>
    <property type="project" value="TreeGrafter"/>
</dbReference>
<reference evidence="8 9" key="1">
    <citation type="journal article" date="2021" name="Elife">
        <title>Chloroplast acquisition without the gene transfer in kleptoplastic sea slugs, Plakobranchus ocellatus.</title>
        <authorList>
            <person name="Maeda T."/>
            <person name="Takahashi S."/>
            <person name="Yoshida T."/>
            <person name="Shimamura S."/>
            <person name="Takaki Y."/>
            <person name="Nagai Y."/>
            <person name="Toyoda A."/>
            <person name="Suzuki Y."/>
            <person name="Arimoto A."/>
            <person name="Ishii H."/>
            <person name="Satoh N."/>
            <person name="Nishiyama T."/>
            <person name="Hasebe M."/>
            <person name="Maruyama T."/>
            <person name="Minagawa J."/>
            <person name="Obokata J."/>
            <person name="Shigenobu S."/>
        </authorList>
    </citation>
    <scope>NUCLEOTIDE SEQUENCE [LARGE SCALE GENOMIC DNA]</scope>
</reference>
<gene>
    <name evidence="8" type="ORF">ElyMa_005136500</name>
</gene>
<dbReference type="InterPro" id="IPR017983">
    <property type="entry name" value="GPCR_2_secretin-like_CS"/>
</dbReference>
<feature type="region of interest" description="Disordered" evidence="5">
    <location>
        <begin position="341"/>
        <end position="401"/>
    </location>
</feature>
<feature type="transmembrane region" description="Helical" evidence="6">
    <location>
        <begin position="12"/>
        <end position="31"/>
    </location>
</feature>
<dbReference type="GO" id="GO:0005886">
    <property type="term" value="C:plasma membrane"/>
    <property type="evidence" value="ECO:0007669"/>
    <property type="project" value="TreeGrafter"/>
</dbReference>
<evidence type="ECO:0000256" key="6">
    <source>
        <dbReference type="SAM" id="Phobius"/>
    </source>
</evidence>
<dbReference type="PRINTS" id="PR00249">
    <property type="entry name" value="GPCRSECRETIN"/>
</dbReference>
<evidence type="ECO:0000313" key="8">
    <source>
        <dbReference type="EMBL" id="GFS23577.1"/>
    </source>
</evidence>